<reference evidence="3" key="2">
    <citation type="journal article" date="2024" name="Plant">
        <title>Genomic evolution and insights into agronomic trait innovations of Sesamum species.</title>
        <authorList>
            <person name="Miao H."/>
            <person name="Wang L."/>
            <person name="Qu L."/>
            <person name="Liu H."/>
            <person name="Sun Y."/>
            <person name="Le M."/>
            <person name="Wang Q."/>
            <person name="Wei S."/>
            <person name="Zheng Y."/>
            <person name="Lin W."/>
            <person name="Duan Y."/>
            <person name="Cao H."/>
            <person name="Xiong S."/>
            <person name="Wang X."/>
            <person name="Wei L."/>
            <person name="Li C."/>
            <person name="Ma Q."/>
            <person name="Ju M."/>
            <person name="Zhao R."/>
            <person name="Li G."/>
            <person name="Mu C."/>
            <person name="Tian Q."/>
            <person name="Mei H."/>
            <person name="Zhang T."/>
            <person name="Gao T."/>
            <person name="Zhang H."/>
        </authorList>
    </citation>
    <scope>NUCLEOTIDE SEQUENCE</scope>
    <source>
        <strain evidence="3">KEN8</strain>
    </source>
</reference>
<comment type="caution">
    <text evidence="3">The sequence shown here is derived from an EMBL/GenBank/DDBJ whole genome shotgun (WGS) entry which is preliminary data.</text>
</comment>
<accession>A0AAW2NI39</accession>
<name>A0AAW2NI39_9LAMI</name>
<organism evidence="3">
    <name type="scientific">Sesamum calycinum</name>
    <dbReference type="NCBI Taxonomy" id="2727403"/>
    <lineage>
        <taxon>Eukaryota</taxon>
        <taxon>Viridiplantae</taxon>
        <taxon>Streptophyta</taxon>
        <taxon>Embryophyta</taxon>
        <taxon>Tracheophyta</taxon>
        <taxon>Spermatophyta</taxon>
        <taxon>Magnoliopsida</taxon>
        <taxon>eudicotyledons</taxon>
        <taxon>Gunneridae</taxon>
        <taxon>Pentapetalae</taxon>
        <taxon>asterids</taxon>
        <taxon>lamiids</taxon>
        <taxon>Lamiales</taxon>
        <taxon>Pedaliaceae</taxon>
        <taxon>Sesamum</taxon>
    </lineage>
</organism>
<dbReference type="PANTHER" id="PTHR31973">
    <property type="entry name" value="POLYPROTEIN, PUTATIVE-RELATED"/>
    <property type="match status" value="1"/>
</dbReference>
<dbReference type="PANTHER" id="PTHR31973:SF191">
    <property type="entry name" value="OS05G0489400 PROTEIN"/>
    <property type="match status" value="1"/>
</dbReference>
<reference evidence="3" key="1">
    <citation type="submission" date="2020-06" db="EMBL/GenBank/DDBJ databases">
        <authorList>
            <person name="Li T."/>
            <person name="Hu X."/>
            <person name="Zhang T."/>
            <person name="Song X."/>
            <person name="Zhang H."/>
            <person name="Dai N."/>
            <person name="Sheng W."/>
            <person name="Hou X."/>
            <person name="Wei L."/>
        </authorList>
    </citation>
    <scope>NUCLEOTIDE SEQUENCE</scope>
    <source>
        <strain evidence="3">KEN8</strain>
        <tissue evidence="3">Leaf</tissue>
    </source>
</reference>
<feature type="region of interest" description="Disordered" evidence="1">
    <location>
        <begin position="265"/>
        <end position="287"/>
    </location>
</feature>
<feature type="domain" description="Transposase MuDR plant" evidence="2">
    <location>
        <begin position="309"/>
        <end position="353"/>
    </location>
</feature>
<dbReference type="InterPro" id="IPR004332">
    <property type="entry name" value="Transposase_MuDR"/>
</dbReference>
<evidence type="ECO:0000256" key="1">
    <source>
        <dbReference type="SAM" id="MobiDB-lite"/>
    </source>
</evidence>
<dbReference type="EMBL" id="JACGWM010000011">
    <property type="protein sequence ID" value="KAL0342534.1"/>
    <property type="molecule type" value="Genomic_DNA"/>
</dbReference>
<sequence length="452" mass="51056">MPASHRPLASNHNAIYVDLRLEVAPQFHPRRQTPQGKRNGYSLQVESGAFGGGGGLICDYEGMVVYDFLRESTNTYAELYGVYKGLLLAWMKGCNNIGVEDASTTYIGKGGVKEDEMVKIRSKKHVNLPPPRYHPESHSITVGWYWGGGAVINMPEANYLGGNMKKFDYAEALRVDKEVFVELDSDNNEVERGGKNCGSEMQHVDNDNEHMVSKNEDPNSFLDSNYTMDETNADDDDDLYTNFVDDEIELENVEQNVRVDGDVFSENSGERDVVNNENDLDENKLSDGEGDRSIVPIFNPVEIFDPNFDLGMIFSTKAEFRKTIQSHAILTKRSVKFTKNDKLRVYAVCIGEGYAKRNVKRFRVDVMNELRCHVSKDQAYRAKRQALRKLEGSSEYQYTKLWTILKRPIIGVDGFHLKGSYGDVLLTAVGVDPNNKTYPIAYAIVRSENMET</sequence>
<dbReference type="AlphaFoldDB" id="A0AAW2NI39"/>
<evidence type="ECO:0000313" key="3">
    <source>
        <dbReference type="EMBL" id="KAL0342534.1"/>
    </source>
</evidence>
<proteinExistence type="predicted"/>
<gene>
    <name evidence="3" type="ORF">Scaly_1916000</name>
</gene>
<protein>
    <recommendedName>
        <fullName evidence="2">Transposase MuDR plant domain-containing protein</fullName>
    </recommendedName>
</protein>
<evidence type="ECO:0000259" key="2">
    <source>
        <dbReference type="Pfam" id="PF03108"/>
    </source>
</evidence>
<dbReference type="Pfam" id="PF03108">
    <property type="entry name" value="DBD_Tnp_Mut"/>
    <property type="match status" value="1"/>
</dbReference>